<evidence type="ECO:0000313" key="1">
    <source>
        <dbReference type="EMBL" id="KNC72382.1"/>
    </source>
</evidence>
<keyword evidence="2" id="KW-1185">Reference proteome</keyword>
<name>A0A0L0F6L9_9EUKA</name>
<accession>A0A0L0F6L9</accession>
<dbReference type="EMBL" id="KQ247146">
    <property type="protein sequence ID" value="KNC72382.1"/>
    <property type="molecule type" value="Genomic_DNA"/>
</dbReference>
<feature type="non-terminal residue" evidence="1">
    <location>
        <position position="1"/>
    </location>
</feature>
<dbReference type="GeneID" id="25915563"/>
<protein>
    <submittedName>
        <fullName evidence="1">Uncharacterized protein</fullName>
    </submittedName>
</protein>
<dbReference type="Proteomes" id="UP000054560">
    <property type="component" value="Unassembled WGS sequence"/>
</dbReference>
<reference evidence="1 2" key="1">
    <citation type="submission" date="2011-02" db="EMBL/GenBank/DDBJ databases">
        <title>The Genome Sequence of Sphaeroforma arctica JP610.</title>
        <authorList>
            <consortium name="The Broad Institute Genome Sequencing Platform"/>
            <person name="Russ C."/>
            <person name="Cuomo C."/>
            <person name="Young S.K."/>
            <person name="Zeng Q."/>
            <person name="Gargeya S."/>
            <person name="Alvarado L."/>
            <person name="Berlin A."/>
            <person name="Chapman S.B."/>
            <person name="Chen Z."/>
            <person name="Freedman E."/>
            <person name="Gellesch M."/>
            <person name="Goldberg J."/>
            <person name="Griggs A."/>
            <person name="Gujja S."/>
            <person name="Heilman E."/>
            <person name="Heiman D."/>
            <person name="Howarth C."/>
            <person name="Mehta T."/>
            <person name="Neiman D."/>
            <person name="Pearson M."/>
            <person name="Roberts A."/>
            <person name="Saif S."/>
            <person name="Shea T."/>
            <person name="Shenoy N."/>
            <person name="Sisk P."/>
            <person name="Stolte C."/>
            <person name="Sykes S."/>
            <person name="White J."/>
            <person name="Yandava C."/>
            <person name="Burger G."/>
            <person name="Gray M.W."/>
            <person name="Holland P.W.H."/>
            <person name="King N."/>
            <person name="Lang F.B.F."/>
            <person name="Roger A.J."/>
            <person name="Ruiz-Trillo I."/>
            <person name="Haas B."/>
            <person name="Nusbaum C."/>
            <person name="Birren B."/>
        </authorList>
    </citation>
    <scope>NUCLEOTIDE SEQUENCE [LARGE SCALE GENOMIC DNA]</scope>
    <source>
        <strain evidence="1 2">JP610</strain>
    </source>
</reference>
<dbReference type="InterPro" id="IPR040442">
    <property type="entry name" value="Pyrv_kinase-like_dom_sf"/>
</dbReference>
<dbReference type="AlphaFoldDB" id="A0A0L0F6L9"/>
<evidence type="ECO:0000313" key="2">
    <source>
        <dbReference type="Proteomes" id="UP000054560"/>
    </source>
</evidence>
<dbReference type="Gene3D" id="3.20.20.60">
    <property type="entry name" value="Phosphoenolpyruvate-binding domains"/>
    <property type="match status" value="1"/>
</dbReference>
<dbReference type="RefSeq" id="XP_014146284.1">
    <property type="nucleotide sequence ID" value="XM_014290809.1"/>
</dbReference>
<organism evidence="1 2">
    <name type="scientific">Sphaeroforma arctica JP610</name>
    <dbReference type="NCBI Taxonomy" id="667725"/>
    <lineage>
        <taxon>Eukaryota</taxon>
        <taxon>Ichthyosporea</taxon>
        <taxon>Ichthyophonida</taxon>
        <taxon>Sphaeroforma</taxon>
    </lineage>
</organism>
<sequence length="34" mass="3846">AGVDVIVVDESEFMHVLGHKSSMMLTLDEILHHR</sequence>
<proteinExistence type="predicted"/>
<gene>
    <name evidence="1" type="ORF">SARC_15059</name>
</gene>